<protein>
    <submittedName>
        <fullName evidence="1">Uncharacterized protein</fullName>
    </submittedName>
</protein>
<proteinExistence type="predicted"/>
<comment type="caution">
    <text evidence="1">The sequence shown here is derived from an EMBL/GenBank/DDBJ whole genome shotgun (WGS) entry which is preliminary data.</text>
</comment>
<evidence type="ECO:0000313" key="1">
    <source>
        <dbReference type="EMBL" id="KRX32502.1"/>
    </source>
</evidence>
<dbReference type="EMBL" id="JYDJ01001173">
    <property type="protein sequence ID" value="KRX32502.1"/>
    <property type="molecule type" value="Genomic_DNA"/>
</dbReference>
<name>A0A0V0T0N5_9BILA</name>
<accession>A0A0V0T0N5</accession>
<dbReference type="Proteomes" id="UP000055048">
    <property type="component" value="Unassembled WGS sequence"/>
</dbReference>
<keyword evidence="2" id="KW-1185">Reference proteome</keyword>
<dbReference type="AlphaFoldDB" id="A0A0V0T0N5"/>
<evidence type="ECO:0000313" key="2">
    <source>
        <dbReference type="Proteomes" id="UP000055048"/>
    </source>
</evidence>
<reference evidence="1 2" key="1">
    <citation type="submission" date="2015-01" db="EMBL/GenBank/DDBJ databases">
        <title>Evolution of Trichinella species and genotypes.</title>
        <authorList>
            <person name="Korhonen P.K."/>
            <person name="Edoardo P."/>
            <person name="Giuseppe L.R."/>
            <person name="Gasser R.B."/>
        </authorList>
    </citation>
    <scope>NUCLEOTIDE SEQUENCE [LARGE SCALE GENOMIC DNA]</scope>
    <source>
        <strain evidence="1">ISS417</strain>
    </source>
</reference>
<organism evidence="1 2">
    <name type="scientific">Trichinella murrelli</name>
    <dbReference type="NCBI Taxonomy" id="144512"/>
    <lineage>
        <taxon>Eukaryota</taxon>
        <taxon>Metazoa</taxon>
        <taxon>Ecdysozoa</taxon>
        <taxon>Nematoda</taxon>
        <taxon>Enoplea</taxon>
        <taxon>Dorylaimia</taxon>
        <taxon>Trichinellida</taxon>
        <taxon>Trichinellidae</taxon>
        <taxon>Trichinella</taxon>
    </lineage>
</organism>
<sequence>MEIEKSCDPLLKTENFHDSVTCYAYFKRQRR</sequence>
<gene>
    <name evidence="1" type="ORF">T05_6690</name>
</gene>